<dbReference type="PROSITE" id="PS00879">
    <property type="entry name" value="ODR_DC_2_2"/>
    <property type="match status" value="1"/>
</dbReference>
<dbReference type="Gene3D" id="2.40.37.10">
    <property type="entry name" value="Lyase, Ornithine Decarboxylase, Chain A, domain 1"/>
    <property type="match status" value="1"/>
</dbReference>
<dbReference type="PRINTS" id="PR01182">
    <property type="entry name" value="ORNDCRBXLASE"/>
</dbReference>
<dbReference type="OrthoDB" id="5034579at2759"/>
<dbReference type="PANTHER" id="PTHR11482">
    <property type="entry name" value="ARGININE/DIAMINOPIMELATE/ORNITHINE DECARBOXYLASE"/>
    <property type="match status" value="1"/>
</dbReference>
<dbReference type="Gene3D" id="3.20.20.10">
    <property type="entry name" value="Alanine racemase"/>
    <property type="match status" value="2"/>
</dbReference>
<comment type="caution">
    <text evidence="6">The sequence shown here is derived from an EMBL/GenBank/DDBJ whole genome shotgun (WGS) entry which is preliminary data.</text>
</comment>
<gene>
    <name evidence="6" type="ORF">B4U79_07153</name>
</gene>
<comment type="cofactor">
    <cofactor evidence="1">
        <name>pyridoxal 5'-phosphate</name>
        <dbReference type="ChEBI" id="CHEBI:597326"/>
    </cofactor>
</comment>
<dbReference type="PANTHER" id="PTHR11482:SF6">
    <property type="entry name" value="ORNITHINE DECARBOXYLASE 1-RELATED"/>
    <property type="match status" value="1"/>
</dbReference>
<evidence type="ECO:0000256" key="4">
    <source>
        <dbReference type="ARBA" id="ARBA00023239"/>
    </source>
</evidence>
<dbReference type="STRING" id="1965070.A0A443QJC0"/>
<proteinExistence type="inferred from homology"/>
<dbReference type="InterPro" id="IPR009006">
    <property type="entry name" value="Ala_racemase/Decarboxylase_C"/>
</dbReference>
<evidence type="ECO:0000256" key="1">
    <source>
        <dbReference type="ARBA" id="ARBA00001933"/>
    </source>
</evidence>
<dbReference type="InterPro" id="IPR029066">
    <property type="entry name" value="PLP-binding_barrel"/>
</dbReference>
<comment type="similarity">
    <text evidence="2">Belongs to the Orn/Lys/Arg decarboxylase class-II family.</text>
</comment>
<dbReference type="SUPFAM" id="SSF51419">
    <property type="entry name" value="PLP-binding barrel"/>
    <property type="match status" value="1"/>
</dbReference>
<dbReference type="InterPro" id="IPR002433">
    <property type="entry name" value="Orn_de-COase"/>
</dbReference>
<feature type="non-terminal residue" evidence="6">
    <location>
        <position position="265"/>
    </location>
</feature>
<dbReference type="GO" id="GO:0033387">
    <property type="term" value="P:putrescine biosynthetic process from arginine, via ornithine"/>
    <property type="evidence" value="ECO:0007669"/>
    <property type="project" value="TreeGrafter"/>
</dbReference>
<evidence type="ECO:0000256" key="2">
    <source>
        <dbReference type="ARBA" id="ARBA00008872"/>
    </source>
</evidence>
<dbReference type="AlphaFoldDB" id="A0A443QJC0"/>
<dbReference type="EMBL" id="NCKU01006819">
    <property type="protein sequence ID" value="RWS03127.1"/>
    <property type="molecule type" value="Genomic_DNA"/>
</dbReference>
<dbReference type="GO" id="GO:0004586">
    <property type="term" value="F:ornithine decarboxylase activity"/>
    <property type="evidence" value="ECO:0007669"/>
    <property type="project" value="TreeGrafter"/>
</dbReference>
<dbReference type="Pfam" id="PF02784">
    <property type="entry name" value="Orn_Arg_deC_N"/>
    <property type="match status" value="1"/>
</dbReference>
<evidence type="ECO:0000313" key="7">
    <source>
        <dbReference type="Proteomes" id="UP000285301"/>
    </source>
</evidence>
<keyword evidence="4" id="KW-0456">Lyase</keyword>
<keyword evidence="7" id="KW-1185">Reference proteome</keyword>
<sequence length="265" mass="29838">ERYKKPKIALNASDEPFYIADLDDIINKHQQWITKLSRVKPFYAVKNKLNENVNVKIVLQMITALGLGFDCSNKQNVNLMTFDNEDELRKLAEIAPNTKIVIRIRVDDSHSEIEMGTKFGAEMSKVSDLFMMAKKLSLNVIGVSFHVGSGCHSTKEIGFEIALLDIGGGFPGKNELIDILLFNDCTDKINHSLGVHFPPKMNIDIIAEPDRYYVASAFTFTTMIIGKRMEIINDQTLIKYYINDGIFGSLNPIVVKQIAPIPQLK</sequence>
<dbReference type="InterPro" id="IPR022657">
    <property type="entry name" value="De-COase2_CS"/>
</dbReference>
<keyword evidence="3" id="KW-0663">Pyridoxal phosphate</keyword>
<evidence type="ECO:0000256" key="3">
    <source>
        <dbReference type="ARBA" id="ARBA00022898"/>
    </source>
</evidence>
<dbReference type="GO" id="GO:0005737">
    <property type="term" value="C:cytoplasm"/>
    <property type="evidence" value="ECO:0007669"/>
    <property type="project" value="TreeGrafter"/>
</dbReference>
<evidence type="ECO:0000313" key="6">
    <source>
        <dbReference type="EMBL" id="RWS03127.1"/>
    </source>
</evidence>
<dbReference type="SUPFAM" id="SSF50621">
    <property type="entry name" value="Alanine racemase C-terminal domain-like"/>
    <property type="match status" value="1"/>
</dbReference>
<evidence type="ECO:0000259" key="5">
    <source>
        <dbReference type="Pfam" id="PF02784"/>
    </source>
</evidence>
<feature type="domain" description="Orn/DAP/Arg decarboxylase 2 N-terminal" evidence="5">
    <location>
        <begin position="74"/>
        <end position="215"/>
    </location>
</feature>
<protein>
    <submittedName>
        <fullName evidence="6">Ornithine decarboxylase-like protein</fullName>
    </submittedName>
</protein>
<dbReference type="Proteomes" id="UP000285301">
    <property type="component" value="Unassembled WGS sequence"/>
</dbReference>
<reference evidence="6 7" key="1">
    <citation type="journal article" date="2018" name="Gigascience">
        <title>Genomes of trombidid mites reveal novel predicted allergens and laterally-transferred genes associated with secondary metabolism.</title>
        <authorList>
            <person name="Dong X."/>
            <person name="Chaisiri K."/>
            <person name="Xia D."/>
            <person name="Armstrong S.D."/>
            <person name="Fang Y."/>
            <person name="Donnelly M.J."/>
            <person name="Kadowaki T."/>
            <person name="McGarry J.W."/>
            <person name="Darby A.C."/>
            <person name="Makepeace B.L."/>
        </authorList>
    </citation>
    <scope>NUCLEOTIDE SEQUENCE [LARGE SCALE GENOMIC DNA]</scope>
    <source>
        <strain evidence="6">UoL-WK</strain>
    </source>
</reference>
<feature type="non-terminal residue" evidence="6">
    <location>
        <position position="1"/>
    </location>
</feature>
<organism evidence="6 7">
    <name type="scientific">Dinothrombium tinctorium</name>
    <dbReference type="NCBI Taxonomy" id="1965070"/>
    <lineage>
        <taxon>Eukaryota</taxon>
        <taxon>Metazoa</taxon>
        <taxon>Ecdysozoa</taxon>
        <taxon>Arthropoda</taxon>
        <taxon>Chelicerata</taxon>
        <taxon>Arachnida</taxon>
        <taxon>Acari</taxon>
        <taxon>Acariformes</taxon>
        <taxon>Trombidiformes</taxon>
        <taxon>Prostigmata</taxon>
        <taxon>Anystina</taxon>
        <taxon>Parasitengona</taxon>
        <taxon>Trombidioidea</taxon>
        <taxon>Trombidiidae</taxon>
        <taxon>Dinothrombium</taxon>
    </lineage>
</organism>
<accession>A0A443QJC0</accession>
<dbReference type="InterPro" id="IPR022644">
    <property type="entry name" value="De-COase2_N"/>
</dbReference>
<name>A0A443QJC0_9ACAR</name>